<organism evidence="1 2">
    <name type="scientific">Citrus sinensis</name>
    <name type="common">Sweet orange</name>
    <name type="synonym">Citrus aurantium var. sinensis</name>
    <dbReference type="NCBI Taxonomy" id="2711"/>
    <lineage>
        <taxon>Eukaryota</taxon>
        <taxon>Viridiplantae</taxon>
        <taxon>Streptophyta</taxon>
        <taxon>Embryophyta</taxon>
        <taxon>Tracheophyta</taxon>
        <taxon>Spermatophyta</taxon>
        <taxon>Magnoliopsida</taxon>
        <taxon>eudicotyledons</taxon>
        <taxon>Gunneridae</taxon>
        <taxon>Pentapetalae</taxon>
        <taxon>rosids</taxon>
        <taxon>malvids</taxon>
        <taxon>Sapindales</taxon>
        <taxon>Rutaceae</taxon>
        <taxon>Aurantioideae</taxon>
        <taxon>Citrus</taxon>
    </lineage>
</organism>
<evidence type="ECO:0000313" key="1">
    <source>
        <dbReference type="EMBL" id="KAH9750680.1"/>
    </source>
</evidence>
<dbReference type="Proteomes" id="UP000829398">
    <property type="component" value="Chromosome 5"/>
</dbReference>
<proteinExistence type="predicted"/>
<evidence type="ECO:0000313" key="2">
    <source>
        <dbReference type="Proteomes" id="UP000829398"/>
    </source>
</evidence>
<keyword evidence="2" id="KW-1185">Reference proteome</keyword>
<name>A0ACB8K8E8_CITSI</name>
<gene>
    <name evidence="1" type="ORF">KPL71_013964</name>
</gene>
<dbReference type="EMBL" id="CM039174">
    <property type="protein sequence ID" value="KAH9750680.1"/>
    <property type="molecule type" value="Genomic_DNA"/>
</dbReference>
<sequence>MCVSYLSFVDDIIIFVNGCRSSLHRLMDFLHHYETVFGQLINQPKSNFYVRGNTLISRKTIVQSITGFQPRQFSFTYLGCPVYVRGVQIRHFDDMIRKIRWPSVRFPVAEGGLGVRSFSNLDDAFEMKLWWRFRDQHSLWATFMKSKYSRTEHPSMVQFRYPSSLMWRRLCSICCIARPHIHWLIRYGDNISFWYDCWLDSIHLFHFNPSATSMAPISSFWCDIFCWALSRDVNFSLRSSWEFIRGSRNQNEARNTLKYDSVAFNVDVFIYRVLLDIKLVSDAFGFKPSQLRGILDTQIGEGLQIIMPPRRPPRLVSWMKPPPGVVKLSVDGCSRGNPGMTTTGGVLRDHQGVVLAAFGSFLGHQSILFAELMALLEGLDLAAQLGFSNLEVESDSATVSWAISNRFVRWDFAYLLGRV</sequence>
<reference evidence="2" key="1">
    <citation type="journal article" date="2023" name="Hortic. Res.">
        <title>A chromosome-level phased genome enabling allele-level studies in sweet orange: a case study on citrus Huanglongbing tolerance.</title>
        <authorList>
            <person name="Wu B."/>
            <person name="Yu Q."/>
            <person name="Deng Z."/>
            <person name="Duan Y."/>
            <person name="Luo F."/>
            <person name="Gmitter F. Jr."/>
        </authorList>
    </citation>
    <scope>NUCLEOTIDE SEQUENCE [LARGE SCALE GENOMIC DNA]</scope>
    <source>
        <strain evidence="2">cv. Valencia</strain>
    </source>
</reference>
<comment type="caution">
    <text evidence="1">The sequence shown here is derived from an EMBL/GenBank/DDBJ whole genome shotgun (WGS) entry which is preliminary data.</text>
</comment>
<accession>A0ACB8K8E8</accession>
<protein>
    <submittedName>
        <fullName evidence="1">Uncharacterized protein</fullName>
    </submittedName>
</protein>